<keyword evidence="2" id="KW-1185">Reference proteome</keyword>
<dbReference type="Proteomes" id="UP000789759">
    <property type="component" value="Unassembled WGS sequence"/>
</dbReference>
<sequence length="63" mass="7433">MYVDSDVDMNVGAYTNMDLDAYTKVDAYMKGEDNHLTGLFWMRPSQIDLWRRFYNVAINDNMT</sequence>
<gene>
    <name evidence="1" type="ORF">CPELLU_LOCUS17164</name>
</gene>
<evidence type="ECO:0000313" key="1">
    <source>
        <dbReference type="EMBL" id="CAG8793400.1"/>
    </source>
</evidence>
<dbReference type="AlphaFoldDB" id="A0A9N9P1H2"/>
<protein>
    <submittedName>
        <fullName evidence="1">2118_t:CDS:1</fullName>
    </submittedName>
</protein>
<evidence type="ECO:0000313" key="2">
    <source>
        <dbReference type="Proteomes" id="UP000789759"/>
    </source>
</evidence>
<comment type="caution">
    <text evidence="1">The sequence shown here is derived from an EMBL/GenBank/DDBJ whole genome shotgun (WGS) entry which is preliminary data.</text>
</comment>
<name>A0A9N9P1H2_9GLOM</name>
<proteinExistence type="predicted"/>
<dbReference type="OrthoDB" id="10564975at2759"/>
<dbReference type="EMBL" id="CAJVQA010027989">
    <property type="protein sequence ID" value="CAG8793400.1"/>
    <property type="molecule type" value="Genomic_DNA"/>
</dbReference>
<reference evidence="1" key="1">
    <citation type="submission" date="2021-06" db="EMBL/GenBank/DDBJ databases">
        <authorList>
            <person name="Kallberg Y."/>
            <person name="Tangrot J."/>
            <person name="Rosling A."/>
        </authorList>
    </citation>
    <scope>NUCLEOTIDE SEQUENCE</scope>
    <source>
        <strain evidence="1">FL966</strain>
    </source>
</reference>
<accession>A0A9N9P1H2</accession>
<organism evidence="1 2">
    <name type="scientific">Cetraspora pellucida</name>
    <dbReference type="NCBI Taxonomy" id="1433469"/>
    <lineage>
        <taxon>Eukaryota</taxon>
        <taxon>Fungi</taxon>
        <taxon>Fungi incertae sedis</taxon>
        <taxon>Mucoromycota</taxon>
        <taxon>Glomeromycotina</taxon>
        <taxon>Glomeromycetes</taxon>
        <taxon>Diversisporales</taxon>
        <taxon>Gigasporaceae</taxon>
        <taxon>Cetraspora</taxon>
    </lineage>
</organism>